<dbReference type="AlphaFoldDB" id="A0A5K7Z1B0"/>
<evidence type="ECO:0000313" key="2">
    <source>
        <dbReference type="Proteomes" id="UP000427769"/>
    </source>
</evidence>
<proteinExistence type="predicted"/>
<dbReference type="EMBL" id="AP021875">
    <property type="protein sequence ID" value="BBO75476.1"/>
    <property type="molecule type" value="Genomic_DNA"/>
</dbReference>
<dbReference type="Proteomes" id="UP000427769">
    <property type="component" value="Chromosome"/>
</dbReference>
<sequence>MGAAFAVAVESGGHNVCSFGFFDKKQFKRVAIGLQVFVRVPQDLMIRRNGDRFVAPFLHEQI</sequence>
<evidence type="ECO:0000313" key="1">
    <source>
        <dbReference type="EMBL" id="BBO75476.1"/>
    </source>
</evidence>
<accession>A0A5K7Z1B0</accession>
<organism evidence="1 2">
    <name type="scientific">Desulfosarcina widdelii</name>
    <dbReference type="NCBI Taxonomy" id="947919"/>
    <lineage>
        <taxon>Bacteria</taxon>
        <taxon>Pseudomonadati</taxon>
        <taxon>Thermodesulfobacteriota</taxon>
        <taxon>Desulfobacteria</taxon>
        <taxon>Desulfobacterales</taxon>
        <taxon>Desulfosarcinaceae</taxon>
        <taxon>Desulfosarcina</taxon>
    </lineage>
</organism>
<reference evidence="1 2" key="1">
    <citation type="submission" date="2019-11" db="EMBL/GenBank/DDBJ databases">
        <title>Comparative genomics of hydrocarbon-degrading Desulfosarcina strains.</title>
        <authorList>
            <person name="Watanabe M."/>
            <person name="Kojima H."/>
            <person name="Fukui M."/>
        </authorList>
    </citation>
    <scope>NUCLEOTIDE SEQUENCE [LARGE SCALE GENOMIC DNA]</scope>
    <source>
        <strain evidence="1 2">PP31</strain>
    </source>
</reference>
<name>A0A5K7Z1B0_9BACT</name>
<keyword evidence="2" id="KW-1185">Reference proteome</keyword>
<protein>
    <submittedName>
        <fullName evidence="1">Uncharacterized protein</fullName>
    </submittedName>
</protein>
<gene>
    <name evidence="1" type="ORF">DSCW_28930</name>
</gene>
<dbReference type="KEGG" id="dwd:DSCW_28930"/>